<dbReference type="Gene3D" id="1.10.260.40">
    <property type="entry name" value="lambda repressor-like DNA-binding domains"/>
    <property type="match status" value="1"/>
</dbReference>
<dbReference type="CDD" id="cd00093">
    <property type="entry name" value="HTH_XRE"/>
    <property type="match status" value="1"/>
</dbReference>
<accession>A0A3E4GQ95</accession>
<protein>
    <submittedName>
        <fullName evidence="4">XRE family transcriptional regulator</fullName>
    </submittedName>
</protein>
<reference evidence="4 5" key="1">
    <citation type="submission" date="2018-08" db="EMBL/GenBank/DDBJ databases">
        <title>A genome reference for cultivated species of the human gut microbiota.</title>
        <authorList>
            <person name="Zou Y."/>
            <person name="Xue W."/>
            <person name="Luo G."/>
        </authorList>
    </citation>
    <scope>NUCLEOTIDE SEQUENCE [LARGE SCALE GENOMIC DNA]</scope>
    <source>
        <strain evidence="4 5">TM07-19</strain>
    </source>
</reference>
<evidence type="ECO:0000313" key="4">
    <source>
        <dbReference type="EMBL" id="RGJ23527.1"/>
    </source>
</evidence>
<sequence length="214" mass="24739">MIILGSDQENKLLAKGGNYMELSIQIKKYRTELHLSQEELAEKVYVTRQTISNWENEKSYPDIHSLLLLSSLFNVSLDQLIKGDIEKMKEIISEQEIKKFNYYGSIYTVHLAVLIISAVPLFMWLGRYAYIPFGILFIITEYWALKVEKLKKKNDIQTYKEIVAFTEGKKLDELHKAVEVGKRPYQNILKVIISAGVTAMICFLIGVLMHVFLN</sequence>
<keyword evidence="1" id="KW-0238">DNA-binding</keyword>
<evidence type="ECO:0000256" key="2">
    <source>
        <dbReference type="SAM" id="Phobius"/>
    </source>
</evidence>
<comment type="caution">
    <text evidence="4">The sequence shown here is derived from an EMBL/GenBank/DDBJ whole genome shotgun (WGS) entry which is preliminary data.</text>
</comment>
<dbReference type="EMBL" id="QSOV01000007">
    <property type="protein sequence ID" value="RGJ23527.1"/>
    <property type="molecule type" value="Genomic_DNA"/>
</dbReference>
<dbReference type="GO" id="GO:0003677">
    <property type="term" value="F:DNA binding"/>
    <property type="evidence" value="ECO:0007669"/>
    <property type="project" value="UniProtKB-KW"/>
</dbReference>
<dbReference type="PANTHER" id="PTHR46558:SF15">
    <property type="entry name" value="HELIX-TURN-HELIX DOMAIN PROTEIN"/>
    <property type="match status" value="1"/>
</dbReference>
<feature type="transmembrane region" description="Helical" evidence="2">
    <location>
        <begin position="102"/>
        <end position="122"/>
    </location>
</feature>
<dbReference type="InterPro" id="IPR010982">
    <property type="entry name" value="Lambda_DNA-bd_dom_sf"/>
</dbReference>
<keyword evidence="2" id="KW-0812">Transmembrane</keyword>
<feature type="transmembrane region" description="Helical" evidence="2">
    <location>
        <begin position="191"/>
        <end position="213"/>
    </location>
</feature>
<name>A0A3E4GQ95_9FIRM</name>
<feature type="transmembrane region" description="Helical" evidence="2">
    <location>
        <begin position="128"/>
        <end position="145"/>
    </location>
</feature>
<dbReference type="Pfam" id="PF01381">
    <property type="entry name" value="HTH_3"/>
    <property type="match status" value="1"/>
</dbReference>
<dbReference type="PROSITE" id="PS50943">
    <property type="entry name" value="HTH_CROC1"/>
    <property type="match status" value="1"/>
</dbReference>
<dbReference type="InterPro" id="IPR001387">
    <property type="entry name" value="Cro/C1-type_HTH"/>
</dbReference>
<proteinExistence type="predicted"/>
<dbReference type="SMART" id="SM00530">
    <property type="entry name" value="HTH_XRE"/>
    <property type="match status" value="1"/>
</dbReference>
<feature type="domain" description="HTH cro/C1-type" evidence="3">
    <location>
        <begin position="26"/>
        <end position="80"/>
    </location>
</feature>
<keyword evidence="2" id="KW-1133">Transmembrane helix</keyword>
<evidence type="ECO:0000256" key="1">
    <source>
        <dbReference type="ARBA" id="ARBA00023125"/>
    </source>
</evidence>
<dbReference type="SUPFAM" id="SSF47413">
    <property type="entry name" value="lambda repressor-like DNA-binding domains"/>
    <property type="match status" value="1"/>
</dbReference>
<gene>
    <name evidence="4" type="ORF">DXD67_08590</name>
</gene>
<dbReference type="Proteomes" id="UP000260655">
    <property type="component" value="Unassembled WGS sequence"/>
</dbReference>
<evidence type="ECO:0000313" key="5">
    <source>
        <dbReference type="Proteomes" id="UP000260655"/>
    </source>
</evidence>
<keyword evidence="2" id="KW-0472">Membrane</keyword>
<organism evidence="4 5">
    <name type="scientific">Coprococcus comes</name>
    <dbReference type="NCBI Taxonomy" id="410072"/>
    <lineage>
        <taxon>Bacteria</taxon>
        <taxon>Bacillati</taxon>
        <taxon>Bacillota</taxon>
        <taxon>Clostridia</taxon>
        <taxon>Lachnospirales</taxon>
        <taxon>Lachnospiraceae</taxon>
        <taxon>Coprococcus</taxon>
    </lineage>
</organism>
<dbReference type="PANTHER" id="PTHR46558">
    <property type="entry name" value="TRACRIPTIONAL REGULATORY PROTEIN-RELATED-RELATED"/>
    <property type="match status" value="1"/>
</dbReference>
<dbReference type="AlphaFoldDB" id="A0A3E4GQ95"/>
<evidence type="ECO:0000259" key="3">
    <source>
        <dbReference type="PROSITE" id="PS50943"/>
    </source>
</evidence>